<sequence length="75" mass="8172">MPMPVWGWIAIGGLLVALFLGALLKQRRERKIRQGLRASSGMSLGELDARRAEEVRRVDPMGVLNHRPDPGGGGP</sequence>
<protein>
    <submittedName>
        <fullName evidence="2">Uncharacterized protein</fullName>
    </submittedName>
</protein>
<keyword evidence="1" id="KW-0812">Transmembrane</keyword>
<accession>A0A4R2R324</accession>
<keyword evidence="1" id="KW-1133">Transmembrane helix</keyword>
<keyword evidence="3" id="KW-1185">Reference proteome</keyword>
<dbReference type="EMBL" id="SLXQ01000001">
    <property type="protein sequence ID" value="TCP56069.1"/>
    <property type="molecule type" value="Genomic_DNA"/>
</dbReference>
<reference evidence="2 3" key="1">
    <citation type="submission" date="2019-03" db="EMBL/GenBank/DDBJ databases">
        <title>Genomic Encyclopedia of Type Strains, Phase IV (KMG-IV): sequencing the most valuable type-strain genomes for metagenomic binning, comparative biology and taxonomic classification.</title>
        <authorList>
            <person name="Goeker M."/>
        </authorList>
    </citation>
    <scope>NUCLEOTIDE SEQUENCE [LARGE SCALE GENOMIC DNA]</scope>
    <source>
        <strain evidence="2 3">DSM 45765</strain>
    </source>
</reference>
<evidence type="ECO:0000256" key="1">
    <source>
        <dbReference type="SAM" id="Phobius"/>
    </source>
</evidence>
<proteinExistence type="predicted"/>
<evidence type="ECO:0000313" key="3">
    <source>
        <dbReference type="Proteomes" id="UP000294911"/>
    </source>
</evidence>
<name>A0A4R2R324_9PSEU</name>
<keyword evidence="1" id="KW-0472">Membrane</keyword>
<comment type="caution">
    <text evidence="2">The sequence shown here is derived from an EMBL/GenBank/DDBJ whole genome shotgun (WGS) entry which is preliminary data.</text>
</comment>
<dbReference type="AlphaFoldDB" id="A0A4R2R324"/>
<organism evidence="2 3">
    <name type="scientific">Tamaricihabitans halophyticus</name>
    <dbReference type="NCBI Taxonomy" id="1262583"/>
    <lineage>
        <taxon>Bacteria</taxon>
        <taxon>Bacillati</taxon>
        <taxon>Actinomycetota</taxon>
        <taxon>Actinomycetes</taxon>
        <taxon>Pseudonocardiales</taxon>
        <taxon>Pseudonocardiaceae</taxon>
        <taxon>Tamaricihabitans</taxon>
    </lineage>
</organism>
<feature type="transmembrane region" description="Helical" evidence="1">
    <location>
        <begin position="6"/>
        <end position="24"/>
    </location>
</feature>
<gene>
    <name evidence="2" type="ORF">EV191_1019</name>
</gene>
<dbReference type="Proteomes" id="UP000294911">
    <property type="component" value="Unassembled WGS sequence"/>
</dbReference>
<evidence type="ECO:0000313" key="2">
    <source>
        <dbReference type="EMBL" id="TCP56069.1"/>
    </source>
</evidence>